<evidence type="ECO:0000313" key="2">
    <source>
        <dbReference type="EMBL" id="AKE64669.1"/>
    </source>
</evidence>
<organism evidence="2 3">
    <name type="scientific">Microcystis aeruginosa NIES-2549</name>
    <dbReference type="NCBI Taxonomy" id="1641812"/>
    <lineage>
        <taxon>Bacteria</taxon>
        <taxon>Bacillati</taxon>
        <taxon>Cyanobacteriota</taxon>
        <taxon>Cyanophyceae</taxon>
        <taxon>Oscillatoriophycideae</taxon>
        <taxon>Chroococcales</taxon>
        <taxon>Microcystaceae</taxon>
        <taxon>Microcystis</taxon>
    </lineage>
</organism>
<dbReference type="HOGENOM" id="CLU_2991598_0_0_3"/>
<proteinExistence type="predicted"/>
<dbReference type="AlphaFoldDB" id="A0A0F6U561"/>
<name>A0A0F6U561_MICAE</name>
<evidence type="ECO:0000256" key="1">
    <source>
        <dbReference type="SAM" id="MobiDB-lite"/>
    </source>
</evidence>
<keyword evidence="2" id="KW-0238">DNA-binding</keyword>
<reference evidence="2 3" key="1">
    <citation type="journal article" date="2015" name="Genome Announc.">
        <title>Complete Genome Sequence of Microcystis aeruginosa NIES-2549, a Bloom-Forming Cyanobacterium from Lake Kasumigaura, Japan.</title>
        <authorList>
            <person name="Yamaguchi H."/>
            <person name="Suzuki S."/>
            <person name="Tanabe Y."/>
            <person name="Osana Y."/>
            <person name="Shimura Y."/>
            <person name="Ishida K."/>
            <person name="Kawachi M."/>
        </authorList>
    </citation>
    <scope>NUCLEOTIDE SEQUENCE [LARGE SCALE GENOMIC DNA]</scope>
    <source>
        <strain evidence="2 3">NIES-2549</strain>
    </source>
</reference>
<gene>
    <name evidence="2" type="ORF">MYAER_2325</name>
</gene>
<dbReference type="GO" id="GO:0003677">
    <property type="term" value="F:DNA binding"/>
    <property type="evidence" value="ECO:0007669"/>
    <property type="project" value="UniProtKB-KW"/>
</dbReference>
<protein>
    <submittedName>
        <fullName evidence="2">Cold-shock DNA-binding domain protein</fullName>
    </submittedName>
</protein>
<accession>A0A0F6U561</accession>
<dbReference type="EMBL" id="CP011304">
    <property type="protein sequence ID" value="AKE64669.1"/>
    <property type="molecule type" value="Genomic_DNA"/>
</dbReference>
<dbReference type="Proteomes" id="UP000034103">
    <property type="component" value="Chromosome"/>
</dbReference>
<sequence>MKKVIVILILSFLSEQISIKSPISGNQTLNNLAVANNNNRPTPQKKPSPSPQFRARW</sequence>
<evidence type="ECO:0000313" key="3">
    <source>
        <dbReference type="Proteomes" id="UP000034103"/>
    </source>
</evidence>
<dbReference type="PATRIC" id="fig|1641812.3.peg.2407"/>
<feature type="region of interest" description="Disordered" evidence="1">
    <location>
        <begin position="34"/>
        <end position="57"/>
    </location>
</feature>